<evidence type="ECO:0000313" key="2">
    <source>
        <dbReference type="Proteomes" id="UP000552864"/>
    </source>
</evidence>
<protein>
    <submittedName>
        <fullName evidence="1">Uncharacterized protein</fullName>
    </submittedName>
</protein>
<dbReference type="Proteomes" id="UP000552864">
    <property type="component" value="Unassembled WGS sequence"/>
</dbReference>
<name>A0A847SRR6_9BACT</name>
<comment type="caution">
    <text evidence="1">The sequence shown here is derived from an EMBL/GenBank/DDBJ whole genome shotgun (WGS) entry which is preliminary data.</text>
</comment>
<reference evidence="1 2" key="1">
    <citation type="submission" date="2020-04" db="EMBL/GenBank/DDBJ databases">
        <authorList>
            <person name="Yin C."/>
        </authorList>
    </citation>
    <scope>NUCLEOTIDE SEQUENCE [LARGE SCALE GENOMIC DNA]</scope>
    <source>
        <strain evidence="1 2">Ak56</strain>
    </source>
</reference>
<gene>
    <name evidence="1" type="ORF">HGH91_26905</name>
</gene>
<dbReference type="AlphaFoldDB" id="A0A847SRR6"/>
<accession>A0A847SRR6</accession>
<dbReference type="RefSeq" id="WP_168742214.1">
    <property type="nucleotide sequence ID" value="NZ_JABAHZ010000009.1"/>
</dbReference>
<keyword evidence="2" id="KW-1185">Reference proteome</keyword>
<dbReference type="EMBL" id="JABAHZ010000009">
    <property type="protein sequence ID" value="NLR82275.1"/>
    <property type="molecule type" value="Genomic_DNA"/>
</dbReference>
<sequence length="108" mass="13129">MKYPEYELKIRLDKIFPSLPDTKIPSEDIMHRIASLPIYIRTQTCMEMGWDDAKYYRKVSGNVIMTLEEEKRFMEIASKAMKKYSDYVFNRYILPKRRVRKKAYKKFD</sequence>
<proteinExistence type="predicted"/>
<organism evidence="1 2">
    <name type="scientific">Chitinophaga eiseniae</name>
    <dbReference type="NCBI Taxonomy" id="634771"/>
    <lineage>
        <taxon>Bacteria</taxon>
        <taxon>Pseudomonadati</taxon>
        <taxon>Bacteroidota</taxon>
        <taxon>Chitinophagia</taxon>
        <taxon>Chitinophagales</taxon>
        <taxon>Chitinophagaceae</taxon>
        <taxon>Chitinophaga</taxon>
    </lineage>
</organism>
<evidence type="ECO:0000313" key="1">
    <source>
        <dbReference type="EMBL" id="NLR82275.1"/>
    </source>
</evidence>